<protein>
    <submittedName>
        <fullName evidence="2">Uncharacterized protein</fullName>
    </submittedName>
</protein>
<accession>A0A1J6ITR8</accession>
<dbReference type="Proteomes" id="UP000187609">
    <property type="component" value="Unassembled WGS sequence"/>
</dbReference>
<feature type="compositionally biased region" description="Basic and acidic residues" evidence="1">
    <location>
        <begin position="23"/>
        <end position="42"/>
    </location>
</feature>
<reference evidence="2" key="1">
    <citation type="submission" date="2016-11" db="EMBL/GenBank/DDBJ databases">
        <title>The genome of Nicotiana attenuata.</title>
        <authorList>
            <person name="Xu S."/>
            <person name="Brockmoeller T."/>
            <person name="Gaquerel E."/>
            <person name="Navarro A."/>
            <person name="Kuhl H."/>
            <person name="Gase K."/>
            <person name="Ling Z."/>
            <person name="Zhou W."/>
            <person name="Kreitzer C."/>
            <person name="Stanke M."/>
            <person name="Tang H."/>
            <person name="Lyons E."/>
            <person name="Pandey P."/>
            <person name="Pandey S.P."/>
            <person name="Timmermann B."/>
            <person name="Baldwin I.T."/>
        </authorList>
    </citation>
    <scope>NUCLEOTIDE SEQUENCE [LARGE SCALE GENOMIC DNA]</scope>
    <source>
        <strain evidence="2">UT</strain>
    </source>
</reference>
<keyword evidence="3" id="KW-1185">Reference proteome</keyword>
<sequence>MILERKCSSLNVRQHQKPVSHSKTPDSAKEKQKSEATSDLFRHQPAAEIAGSKSTAGKQISQVLEGEKQAANGLGVKCVQARITDNPVVAGHIKTRQQVVTEGREEKAGQVFANLISANIEKDSKNKKGQLVVIEDECKVSWNSIAPATVNLTAIGAKILESMNPLQVIPLQVLPGFVPNPMEGLSLQEVKENNEELANK</sequence>
<gene>
    <name evidence="2" type="ORF">A4A49_06870</name>
</gene>
<dbReference type="Gramene" id="OIT07644">
    <property type="protein sequence ID" value="OIT07644"/>
    <property type="gene ID" value="A4A49_06870"/>
</dbReference>
<name>A0A1J6ITR8_NICAT</name>
<evidence type="ECO:0000313" key="2">
    <source>
        <dbReference type="EMBL" id="OIT07644.1"/>
    </source>
</evidence>
<comment type="caution">
    <text evidence="2">The sequence shown here is derived from an EMBL/GenBank/DDBJ whole genome shotgun (WGS) entry which is preliminary data.</text>
</comment>
<proteinExistence type="predicted"/>
<dbReference type="EMBL" id="MJEQ01037183">
    <property type="protein sequence ID" value="OIT07644.1"/>
    <property type="molecule type" value="Genomic_DNA"/>
</dbReference>
<evidence type="ECO:0000313" key="3">
    <source>
        <dbReference type="Proteomes" id="UP000187609"/>
    </source>
</evidence>
<dbReference type="SMR" id="A0A1J6ITR8"/>
<dbReference type="AlphaFoldDB" id="A0A1J6ITR8"/>
<organism evidence="2 3">
    <name type="scientific">Nicotiana attenuata</name>
    <name type="common">Coyote tobacco</name>
    <dbReference type="NCBI Taxonomy" id="49451"/>
    <lineage>
        <taxon>Eukaryota</taxon>
        <taxon>Viridiplantae</taxon>
        <taxon>Streptophyta</taxon>
        <taxon>Embryophyta</taxon>
        <taxon>Tracheophyta</taxon>
        <taxon>Spermatophyta</taxon>
        <taxon>Magnoliopsida</taxon>
        <taxon>eudicotyledons</taxon>
        <taxon>Gunneridae</taxon>
        <taxon>Pentapetalae</taxon>
        <taxon>asterids</taxon>
        <taxon>lamiids</taxon>
        <taxon>Solanales</taxon>
        <taxon>Solanaceae</taxon>
        <taxon>Nicotianoideae</taxon>
        <taxon>Nicotianeae</taxon>
        <taxon>Nicotiana</taxon>
    </lineage>
</organism>
<evidence type="ECO:0000256" key="1">
    <source>
        <dbReference type="SAM" id="MobiDB-lite"/>
    </source>
</evidence>
<feature type="region of interest" description="Disordered" evidence="1">
    <location>
        <begin position="1"/>
        <end position="57"/>
    </location>
</feature>